<name>A6NUG8_9FIRM</name>
<dbReference type="InterPro" id="IPR006119">
    <property type="entry name" value="Resolv_N"/>
</dbReference>
<dbReference type="PROSITE" id="PS51737">
    <property type="entry name" value="RECOMBINASE_DNA_BIND"/>
    <property type="match status" value="1"/>
</dbReference>
<dbReference type="GO" id="GO:0003677">
    <property type="term" value="F:DNA binding"/>
    <property type="evidence" value="ECO:0007669"/>
    <property type="project" value="InterPro"/>
</dbReference>
<dbReference type="Gene3D" id="3.40.50.1390">
    <property type="entry name" value="Resolvase, N-terminal catalytic domain"/>
    <property type="match status" value="1"/>
</dbReference>
<protein>
    <submittedName>
        <fullName evidence="3">Resolvase, N-terminal domain protein</fullName>
    </submittedName>
</protein>
<dbReference type="SMART" id="SM00857">
    <property type="entry name" value="Resolvase"/>
    <property type="match status" value="1"/>
</dbReference>
<keyword evidence="4" id="KW-1185">Reference proteome</keyword>
<evidence type="ECO:0000259" key="1">
    <source>
        <dbReference type="PROSITE" id="PS51736"/>
    </source>
</evidence>
<dbReference type="Proteomes" id="UP000003639">
    <property type="component" value="Unassembled WGS sequence"/>
</dbReference>
<dbReference type="STRING" id="411467.BACCAP_01850"/>
<dbReference type="InterPro" id="IPR011109">
    <property type="entry name" value="DNA_bind_recombinase_dom"/>
</dbReference>
<evidence type="ECO:0000313" key="4">
    <source>
        <dbReference type="Proteomes" id="UP000003639"/>
    </source>
</evidence>
<dbReference type="RefSeq" id="WP_006572395.1">
    <property type="nucleotide sequence ID" value="NZ_AAXG02000011.1"/>
</dbReference>
<sequence>MAANVKVIPPKAMAADTLRVAAYCRVSSDSSDQLHSYAAQIRYYTDMIQNHDGWELVDVYADEGITGTRMDKREDLNRLLSDCRKGKIDKVLVKSISRFARNTRDCLASLRELSRLGVSVQFEKENIDTGTLTTELMVSVSGSLAQQESVSISQNQRMSYQRRMERGEFITCKAPFGYRLIDGKRLEVISDEAKLVRWMFNAYLSGHSLEWIAEQMTKTGVSTTDGKPYWQCTTVLYTLTNEKYMGDSLCQKTFTTAFPFTQRQNHGEADQYYIENTHPAIITKGTFEKVQELLRQKSNRQKIPRQIYPLSRKVYCGQCGTPFARRVGKSGLVVWVCRKHDKGASKCTMGRIPESALYAAFAGMYNKLKQNVGIVLLPALKQMEELRDALQRDDPAMLAVNRAIAQASEQSHRISQLQAAGLLDADACAAKFNEINARLTQLRAERRRLLKNEDIDDAIDALQRTADLIQCGPERLEGFDEGLFHDLVERIVVESQTCVRFYLRGGLELTEQLREVRR</sequence>
<evidence type="ECO:0000313" key="3">
    <source>
        <dbReference type="EMBL" id="EDN00515.1"/>
    </source>
</evidence>
<dbReference type="GO" id="GO:0000150">
    <property type="term" value="F:DNA strand exchange activity"/>
    <property type="evidence" value="ECO:0007669"/>
    <property type="project" value="InterPro"/>
</dbReference>
<comment type="caution">
    <text evidence="3">The sequence shown here is derived from an EMBL/GenBank/DDBJ whole genome shotgun (WGS) entry which is preliminary data.</text>
</comment>
<dbReference type="SUPFAM" id="SSF53041">
    <property type="entry name" value="Resolvase-like"/>
    <property type="match status" value="1"/>
</dbReference>
<evidence type="ECO:0000259" key="2">
    <source>
        <dbReference type="PROSITE" id="PS51737"/>
    </source>
</evidence>
<dbReference type="PANTHER" id="PTHR30461:SF23">
    <property type="entry name" value="DNA RECOMBINASE-RELATED"/>
    <property type="match status" value="1"/>
</dbReference>
<feature type="domain" description="Resolvase/invertase-type recombinase catalytic" evidence="1">
    <location>
        <begin position="19"/>
        <end position="167"/>
    </location>
</feature>
<dbReference type="Pfam" id="PF13408">
    <property type="entry name" value="Zn_ribbon_recom"/>
    <property type="match status" value="1"/>
</dbReference>
<reference evidence="3 4" key="1">
    <citation type="submission" date="2007-04" db="EMBL/GenBank/DDBJ databases">
        <authorList>
            <person name="Fulton L."/>
            <person name="Clifton S."/>
            <person name="Fulton B."/>
            <person name="Xu J."/>
            <person name="Minx P."/>
            <person name="Pepin K.H."/>
            <person name="Johnson M."/>
            <person name="Thiruvilangam P."/>
            <person name="Bhonagiri V."/>
            <person name="Nash W.E."/>
            <person name="Mardis E.R."/>
            <person name="Wilson R.K."/>
        </authorList>
    </citation>
    <scope>NUCLEOTIDE SEQUENCE [LARGE SCALE GENOMIC DNA]</scope>
    <source>
        <strain evidence="3 4">ATCC 29799</strain>
    </source>
</reference>
<proteinExistence type="predicted"/>
<reference evidence="3 4" key="2">
    <citation type="submission" date="2007-06" db="EMBL/GenBank/DDBJ databases">
        <title>Draft genome sequence of Pseudoflavonifractor capillosus ATCC 29799.</title>
        <authorList>
            <person name="Sudarsanam P."/>
            <person name="Ley R."/>
            <person name="Guruge J."/>
            <person name="Turnbaugh P.J."/>
            <person name="Mahowald M."/>
            <person name="Liep D."/>
            <person name="Gordon J."/>
        </authorList>
    </citation>
    <scope>NUCLEOTIDE SEQUENCE [LARGE SCALE GENOMIC DNA]</scope>
    <source>
        <strain evidence="3 4">ATCC 29799</strain>
    </source>
</reference>
<dbReference type="PROSITE" id="PS51736">
    <property type="entry name" value="RECOMBINASES_3"/>
    <property type="match status" value="1"/>
</dbReference>
<dbReference type="InterPro" id="IPR038109">
    <property type="entry name" value="DNA_bind_recomb_sf"/>
</dbReference>
<dbReference type="CDD" id="cd00338">
    <property type="entry name" value="Ser_Recombinase"/>
    <property type="match status" value="1"/>
</dbReference>
<dbReference type="Pfam" id="PF07508">
    <property type="entry name" value="Recombinase"/>
    <property type="match status" value="1"/>
</dbReference>
<dbReference type="Pfam" id="PF00239">
    <property type="entry name" value="Resolvase"/>
    <property type="match status" value="1"/>
</dbReference>
<dbReference type="PANTHER" id="PTHR30461">
    <property type="entry name" value="DNA-INVERTASE FROM LAMBDOID PROPHAGE"/>
    <property type="match status" value="1"/>
</dbReference>
<dbReference type="InterPro" id="IPR036162">
    <property type="entry name" value="Resolvase-like_N_sf"/>
</dbReference>
<dbReference type="EMBL" id="AAXG02000011">
    <property type="protein sequence ID" value="EDN00515.1"/>
    <property type="molecule type" value="Genomic_DNA"/>
</dbReference>
<accession>A6NUG8</accession>
<dbReference type="InterPro" id="IPR050639">
    <property type="entry name" value="SSR_resolvase"/>
</dbReference>
<gene>
    <name evidence="3" type="ORF">BACCAP_01850</name>
</gene>
<dbReference type="Gene3D" id="3.90.1750.20">
    <property type="entry name" value="Putative Large Serine Recombinase, Chain B, Domain 2"/>
    <property type="match status" value="1"/>
</dbReference>
<dbReference type="AlphaFoldDB" id="A6NUG8"/>
<dbReference type="InterPro" id="IPR025827">
    <property type="entry name" value="Zn_ribbon_recom_dom"/>
</dbReference>
<dbReference type="OrthoDB" id="1839742at2"/>
<feature type="domain" description="Recombinase" evidence="2">
    <location>
        <begin position="175"/>
        <end position="300"/>
    </location>
</feature>
<organism evidence="3 4">
    <name type="scientific">Pseudoflavonifractor capillosus ATCC 29799</name>
    <dbReference type="NCBI Taxonomy" id="411467"/>
    <lineage>
        <taxon>Bacteria</taxon>
        <taxon>Bacillati</taxon>
        <taxon>Bacillota</taxon>
        <taxon>Clostridia</taxon>
        <taxon>Eubacteriales</taxon>
        <taxon>Oscillospiraceae</taxon>
        <taxon>Pseudoflavonifractor</taxon>
    </lineage>
</organism>
<dbReference type="eggNOG" id="COG1961">
    <property type="taxonomic scope" value="Bacteria"/>
</dbReference>